<dbReference type="EMBL" id="NXEJ01000012">
    <property type="protein sequence ID" value="POO48824.1"/>
    <property type="molecule type" value="Genomic_DNA"/>
</dbReference>
<proteinExistence type="predicted"/>
<protein>
    <recommendedName>
        <fullName evidence="1">Neutral/alkaline non-lysosomal ceramidase N-terminal domain-containing protein</fullName>
    </recommendedName>
</protein>
<dbReference type="InterPro" id="IPR031329">
    <property type="entry name" value="NEUT/ALK_ceramidase_N"/>
</dbReference>
<accession>A0AAE5VMJ6</accession>
<evidence type="ECO:0000313" key="2">
    <source>
        <dbReference type="EMBL" id="POO48824.1"/>
    </source>
</evidence>
<dbReference type="AlphaFoldDB" id="A0AAE5VMJ6"/>
<comment type="caution">
    <text evidence="2">The sequence shown here is derived from an EMBL/GenBank/DDBJ whole genome shotgun (WGS) entry which is preliminary data.</text>
</comment>
<evidence type="ECO:0000313" key="3">
    <source>
        <dbReference type="Proteomes" id="UP000237447"/>
    </source>
</evidence>
<reference evidence="2 3" key="1">
    <citation type="journal article" date="2018" name="Syst. Appl. Microbiol.">
        <title>Agrobacterium rosae sp. nov., isolated from galls on different agricultural crops.</title>
        <authorList>
            <person name="Kuzmanovic N."/>
            <person name="Pulawska J."/>
            <person name="Smalla K."/>
            <person name="Nesme X."/>
        </authorList>
    </citation>
    <scope>NUCLEOTIDE SEQUENCE [LARGE SCALE GENOMIC DNA]</scope>
    <source>
        <strain evidence="2 3">NCPPB 1650</strain>
    </source>
</reference>
<dbReference type="GeneID" id="86882147"/>
<evidence type="ECO:0000259" key="1">
    <source>
        <dbReference type="Pfam" id="PF04734"/>
    </source>
</evidence>
<sequence>MNTTKLLIAALVATTGLSGEVLAETASGKLRVGTARVDITPPVNPAYPPMNEYEHEKLYIRAIVIDNGTTRAALIGADLGGIEEPVWADASKRVAAELGTPVENIIISPTHIHSDRPAGPPPTGSTPRYANDFAANVIADAVKTALLNLQPALVGYATGAADLNVNRDAIDPQTSRWTQAANLKASSDKTVGVLSFVKPDGQPIAAYVNYAMHPVNGYLSGVVTGDFSDATSRHVEQAFGDEMVTVFSQGASGDQNPRWLRAGTNALASVTGVKITGYELTREAVEAPLRDNKVPYGKLDQKVAHDMADYMQALGIVLGEEVIRVMSHTEGRLADADIWGKQTILSCPGRKRLDNAREGTEGKYEDGPNVDIRLGVLGIGDTALTTANAEIYSRIGLRVKQESPLTKTMFVTLANGKAASGYIPDDESFGHQSFQVLGSRLKPGCAESGIAGGISGLVTDYLKH</sequence>
<gene>
    <name evidence="2" type="ORF">CPJ18_22835</name>
</gene>
<organism evidence="2 3">
    <name type="scientific">Agrobacterium rosae</name>
    <dbReference type="NCBI Taxonomy" id="1972867"/>
    <lineage>
        <taxon>Bacteria</taxon>
        <taxon>Pseudomonadati</taxon>
        <taxon>Pseudomonadota</taxon>
        <taxon>Alphaproteobacteria</taxon>
        <taxon>Hyphomicrobiales</taxon>
        <taxon>Rhizobiaceae</taxon>
        <taxon>Rhizobium/Agrobacterium group</taxon>
        <taxon>Agrobacterium</taxon>
    </lineage>
</organism>
<feature type="domain" description="Neutral/alkaline non-lysosomal ceramidase N-terminal" evidence="1">
    <location>
        <begin position="55"/>
        <end position="260"/>
    </location>
</feature>
<dbReference type="Pfam" id="PF04734">
    <property type="entry name" value="Ceramidase_alk"/>
    <property type="match status" value="1"/>
</dbReference>
<name>A0AAE5VMJ6_9HYPH</name>
<dbReference type="RefSeq" id="WP_103660119.1">
    <property type="nucleotide sequence ID" value="NZ_NXEJ01000012.1"/>
</dbReference>
<dbReference type="Proteomes" id="UP000237447">
    <property type="component" value="Unassembled WGS sequence"/>
</dbReference>